<keyword evidence="3" id="KW-1185">Reference proteome</keyword>
<gene>
    <name evidence="2" type="ORF">EZM97_32390</name>
</gene>
<accession>A0A4R0YNX4</accession>
<proteinExistence type="predicted"/>
<evidence type="ECO:0000313" key="2">
    <source>
        <dbReference type="EMBL" id="TCI07297.1"/>
    </source>
</evidence>
<feature type="transmembrane region" description="Helical" evidence="1">
    <location>
        <begin position="39"/>
        <end position="63"/>
    </location>
</feature>
<protein>
    <submittedName>
        <fullName evidence="2">Uncharacterized protein</fullName>
    </submittedName>
</protein>
<name>A0A4R0YNX4_9GAMM</name>
<sequence length="107" mass="12131">MLPFQIIYIWGPQIIGFGCFLLMFMFMLRAWRRTGNMGFLMLAIIAAISEIHFFTLKFGVWLFPALSTTIRAANHAWISSLLGLAGVAAWWLLNKHLSAERNNQGLG</sequence>
<comment type="caution">
    <text evidence="2">The sequence shown here is derived from an EMBL/GenBank/DDBJ whole genome shotgun (WGS) entry which is preliminary data.</text>
</comment>
<feature type="transmembrane region" description="Helical" evidence="1">
    <location>
        <begin position="75"/>
        <end position="93"/>
    </location>
</feature>
<reference evidence="2 3" key="1">
    <citation type="submission" date="2019-02" db="EMBL/GenBank/DDBJ databases">
        <title>Dyella amyloliquefaciens sp. nov., isolated from forest soil.</title>
        <authorList>
            <person name="Gao Z.-H."/>
            <person name="Qiu L.-H."/>
        </authorList>
    </citation>
    <scope>NUCLEOTIDE SEQUENCE [LARGE SCALE GENOMIC DNA]</scope>
    <source>
        <strain evidence="2 3">KACC 12747</strain>
    </source>
</reference>
<feature type="transmembrane region" description="Helical" evidence="1">
    <location>
        <begin position="6"/>
        <end position="27"/>
    </location>
</feature>
<organism evidence="2 3">
    <name type="scientific">Dyella soli</name>
    <dbReference type="NCBI Taxonomy" id="522319"/>
    <lineage>
        <taxon>Bacteria</taxon>
        <taxon>Pseudomonadati</taxon>
        <taxon>Pseudomonadota</taxon>
        <taxon>Gammaproteobacteria</taxon>
        <taxon>Lysobacterales</taxon>
        <taxon>Rhodanobacteraceae</taxon>
        <taxon>Dyella</taxon>
    </lineage>
</organism>
<keyword evidence="1" id="KW-0472">Membrane</keyword>
<dbReference type="EMBL" id="SJTG01000005">
    <property type="protein sequence ID" value="TCI07297.1"/>
    <property type="molecule type" value="Genomic_DNA"/>
</dbReference>
<keyword evidence="1" id="KW-1133">Transmembrane helix</keyword>
<evidence type="ECO:0000256" key="1">
    <source>
        <dbReference type="SAM" id="Phobius"/>
    </source>
</evidence>
<dbReference type="AlphaFoldDB" id="A0A4R0YNX4"/>
<dbReference type="RefSeq" id="WP_131412570.1">
    <property type="nucleotide sequence ID" value="NZ_SJTG01000005.1"/>
</dbReference>
<dbReference type="Proteomes" id="UP000291822">
    <property type="component" value="Unassembled WGS sequence"/>
</dbReference>
<keyword evidence="1" id="KW-0812">Transmembrane</keyword>
<evidence type="ECO:0000313" key="3">
    <source>
        <dbReference type="Proteomes" id="UP000291822"/>
    </source>
</evidence>